<dbReference type="Gene3D" id="3.40.50.720">
    <property type="entry name" value="NAD(P)-binding Rossmann-like Domain"/>
    <property type="match status" value="1"/>
</dbReference>
<accession>A0A2S6H9S7</accession>
<dbReference type="RefSeq" id="WP_104430028.1">
    <property type="nucleotide sequence ID" value="NZ_PTIZ01000011.1"/>
</dbReference>
<reference evidence="4 5" key="1">
    <citation type="submission" date="2018-02" db="EMBL/GenBank/DDBJ databases">
        <title>Subsurface microbial communities from deep shales in Ohio and West Virginia, USA.</title>
        <authorList>
            <person name="Wrighton K."/>
        </authorList>
    </citation>
    <scope>NUCLEOTIDE SEQUENCE [LARGE SCALE GENOMIC DNA]</scope>
    <source>
        <strain evidence="4 5">OWC-DMM</strain>
    </source>
</reference>
<dbReference type="Gene3D" id="3.30.360.10">
    <property type="entry name" value="Dihydrodipicolinate Reductase, domain 2"/>
    <property type="match status" value="1"/>
</dbReference>
<dbReference type="SUPFAM" id="SSF51735">
    <property type="entry name" value="NAD(P)-binding Rossmann-fold domains"/>
    <property type="match status" value="1"/>
</dbReference>
<organism evidence="4 5">
    <name type="scientific">Methylobacter tundripaludum</name>
    <dbReference type="NCBI Taxonomy" id="173365"/>
    <lineage>
        <taxon>Bacteria</taxon>
        <taxon>Pseudomonadati</taxon>
        <taxon>Pseudomonadota</taxon>
        <taxon>Gammaproteobacteria</taxon>
        <taxon>Methylococcales</taxon>
        <taxon>Methylococcaceae</taxon>
        <taxon>Methylobacter</taxon>
    </lineage>
</organism>
<evidence type="ECO:0000256" key="1">
    <source>
        <dbReference type="ARBA" id="ARBA00023002"/>
    </source>
</evidence>
<sequence length="331" mass="36527">MVYGAGIIGCGLIGQKRAKALGTDGRLVACADIDIGRAEHLAKGSGAKVFIDWRAMIELPEVDIVVIATLHDSLAEITLAAIEAGKHVLVEKPAARNPAELEPVMAAAERHGVKVHVGFNHRYHRALRKAKDIVDSGELGELMFIRGRYGHGARLGYDKEWRANPVLSGGGELIDQGPHLIDLSRWFLGNFTEVQGFAHTYYWDMPVDDNGFMILKTPTQQVAFLHASCTEWKNLFSMEIYGRVGKLDISGLGGSYGVERLTHYKMLPEMGPPETTAWEYPMGDDSWEVEMAELYDDIRLNRVPAAGLGDAYAALKVIEQIYKESGYDHCA</sequence>
<dbReference type="InterPro" id="IPR050463">
    <property type="entry name" value="Gfo/Idh/MocA_oxidrdct_glycsds"/>
</dbReference>
<evidence type="ECO:0000259" key="2">
    <source>
        <dbReference type="Pfam" id="PF01408"/>
    </source>
</evidence>
<dbReference type="InterPro" id="IPR000683">
    <property type="entry name" value="Gfo/Idh/MocA-like_OxRdtase_N"/>
</dbReference>
<gene>
    <name evidence="4" type="ORF">B0F87_11184</name>
</gene>
<dbReference type="SUPFAM" id="SSF55347">
    <property type="entry name" value="Glyceraldehyde-3-phosphate dehydrogenase-like, C-terminal domain"/>
    <property type="match status" value="1"/>
</dbReference>
<dbReference type="Proteomes" id="UP000240010">
    <property type="component" value="Unassembled WGS sequence"/>
</dbReference>
<feature type="domain" description="Gfo/Idh/MocA-like oxidoreductase N-terminal" evidence="2">
    <location>
        <begin position="5"/>
        <end position="119"/>
    </location>
</feature>
<dbReference type="AlphaFoldDB" id="A0A2S6H9S7"/>
<dbReference type="PANTHER" id="PTHR43818">
    <property type="entry name" value="BCDNA.GH03377"/>
    <property type="match status" value="1"/>
</dbReference>
<dbReference type="GO" id="GO:0000166">
    <property type="term" value="F:nucleotide binding"/>
    <property type="evidence" value="ECO:0007669"/>
    <property type="project" value="InterPro"/>
</dbReference>
<dbReference type="GO" id="GO:0016491">
    <property type="term" value="F:oxidoreductase activity"/>
    <property type="evidence" value="ECO:0007669"/>
    <property type="project" value="UniProtKB-KW"/>
</dbReference>
<keyword evidence="1" id="KW-0560">Oxidoreductase</keyword>
<name>A0A2S6H9S7_9GAMM</name>
<proteinExistence type="predicted"/>
<evidence type="ECO:0000313" key="4">
    <source>
        <dbReference type="EMBL" id="PPK74153.1"/>
    </source>
</evidence>
<dbReference type="PANTHER" id="PTHR43818:SF11">
    <property type="entry name" value="BCDNA.GH03377"/>
    <property type="match status" value="1"/>
</dbReference>
<dbReference type="InterPro" id="IPR036291">
    <property type="entry name" value="NAD(P)-bd_dom_sf"/>
</dbReference>
<dbReference type="Pfam" id="PF01408">
    <property type="entry name" value="GFO_IDH_MocA"/>
    <property type="match status" value="1"/>
</dbReference>
<dbReference type="EMBL" id="PTIZ01000011">
    <property type="protein sequence ID" value="PPK74153.1"/>
    <property type="molecule type" value="Genomic_DNA"/>
</dbReference>
<feature type="domain" description="GFO/IDH/MocA-like oxidoreductase" evidence="3">
    <location>
        <begin position="128"/>
        <end position="247"/>
    </location>
</feature>
<evidence type="ECO:0000259" key="3">
    <source>
        <dbReference type="Pfam" id="PF22725"/>
    </source>
</evidence>
<protein>
    <submittedName>
        <fullName evidence="4">Putative dehydrogenase</fullName>
    </submittedName>
</protein>
<dbReference type="InterPro" id="IPR055170">
    <property type="entry name" value="GFO_IDH_MocA-like_dom"/>
</dbReference>
<evidence type="ECO:0000313" key="5">
    <source>
        <dbReference type="Proteomes" id="UP000240010"/>
    </source>
</evidence>
<dbReference type="Pfam" id="PF22725">
    <property type="entry name" value="GFO_IDH_MocA_C3"/>
    <property type="match status" value="1"/>
</dbReference>
<comment type="caution">
    <text evidence="4">The sequence shown here is derived from an EMBL/GenBank/DDBJ whole genome shotgun (WGS) entry which is preliminary data.</text>
</comment>